<proteinExistence type="predicted"/>
<reference evidence="4" key="1">
    <citation type="submission" date="2020-08" db="EMBL/GenBank/DDBJ databases">
        <title>Multicomponent nature underlies the extraordinary mechanical properties of spider dragline silk.</title>
        <authorList>
            <person name="Kono N."/>
            <person name="Nakamura H."/>
            <person name="Mori M."/>
            <person name="Yoshida Y."/>
            <person name="Ohtoshi R."/>
            <person name="Malay A.D."/>
            <person name="Moran D.A.P."/>
            <person name="Tomita M."/>
            <person name="Numata K."/>
            <person name="Arakawa K."/>
        </authorList>
    </citation>
    <scope>NUCLEOTIDE SEQUENCE</scope>
</reference>
<dbReference type="OrthoDB" id="6483977at2759"/>
<evidence type="ECO:0000313" key="5">
    <source>
        <dbReference type="Proteomes" id="UP000887013"/>
    </source>
</evidence>
<dbReference type="GO" id="GO:0003677">
    <property type="term" value="F:DNA binding"/>
    <property type="evidence" value="ECO:0007669"/>
    <property type="project" value="UniProtKB-KW"/>
</dbReference>
<dbReference type="PANTHER" id="PTHR19303">
    <property type="entry name" value="TRANSPOSON"/>
    <property type="match status" value="1"/>
</dbReference>
<evidence type="ECO:0000256" key="2">
    <source>
        <dbReference type="ARBA" id="ARBA00023125"/>
    </source>
</evidence>
<organism evidence="4 5">
    <name type="scientific">Nephila pilipes</name>
    <name type="common">Giant wood spider</name>
    <name type="synonym">Nephila maculata</name>
    <dbReference type="NCBI Taxonomy" id="299642"/>
    <lineage>
        <taxon>Eukaryota</taxon>
        <taxon>Metazoa</taxon>
        <taxon>Ecdysozoa</taxon>
        <taxon>Arthropoda</taxon>
        <taxon>Chelicerata</taxon>
        <taxon>Arachnida</taxon>
        <taxon>Araneae</taxon>
        <taxon>Araneomorphae</taxon>
        <taxon>Entelegynae</taxon>
        <taxon>Araneoidea</taxon>
        <taxon>Nephilidae</taxon>
        <taxon>Nephila</taxon>
    </lineage>
</organism>
<dbReference type="AlphaFoldDB" id="A0A8X6U2Q0"/>
<comment type="caution">
    <text evidence="4">The sequence shown here is derived from an EMBL/GenBank/DDBJ whole genome shotgun (WGS) entry which is preliminary data.</text>
</comment>
<dbReference type="PROSITE" id="PS51253">
    <property type="entry name" value="HTH_CENPB"/>
    <property type="match status" value="1"/>
</dbReference>
<evidence type="ECO:0000259" key="3">
    <source>
        <dbReference type="PROSITE" id="PS51253"/>
    </source>
</evidence>
<dbReference type="Pfam" id="PF03221">
    <property type="entry name" value="HTH_Tnp_Tc5"/>
    <property type="match status" value="1"/>
</dbReference>
<dbReference type="GO" id="GO:0005634">
    <property type="term" value="C:nucleus"/>
    <property type="evidence" value="ECO:0007669"/>
    <property type="project" value="UniProtKB-SubCell"/>
</dbReference>
<sequence>MISMEAKHEIIVKHECGVRIIDLANEYGRNPSTISTIIKQNEAIKKLQPSKFITLISKLRTNIHDKMEQLLLLLIKEKQLAGDSVSEAIICEMVGAIFQDLKRDITETEGESSQGGEGSKASRGWFDNFKKRSGIHSVIRHGKASNGDIKAVENFIKVFENLISEEGYLPQQEFNCDETGLFWKKMPRSMFITAEEKSLLGHKAMKYRLTLALCANAIGDFKIKPLLVYHSENPRAFKAYKVMKEKFQVLWRANSKAWVTGQFLIEWMNIVFGPSVKNYLIDNGLPLKCVLLDNAPAHPPSLEDDLLDEFKFIKIVYLPPNTTSTLQPMDQQVISNFKKLFTKHLFKQRFEFTENTKPNIEGVLEESLQHCGLS</sequence>
<dbReference type="InterPro" id="IPR050863">
    <property type="entry name" value="CenT-Element_Derived"/>
</dbReference>
<gene>
    <name evidence="4" type="primary">TIGD1</name>
    <name evidence="4" type="ORF">NPIL_138641</name>
</gene>
<dbReference type="InterPro" id="IPR009057">
    <property type="entry name" value="Homeodomain-like_sf"/>
</dbReference>
<dbReference type="SUPFAM" id="SSF46689">
    <property type="entry name" value="Homeodomain-like"/>
    <property type="match status" value="2"/>
</dbReference>
<dbReference type="Proteomes" id="UP000887013">
    <property type="component" value="Unassembled WGS sequence"/>
</dbReference>
<dbReference type="PANTHER" id="PTHR19303:SF27">
    <property type="entry name" value="HTH CENPB-TYPE DOMAIN-CONTAINING PROTEIN"/>
    <property type="match status" value="1"/>
</dbReference>
<dbReference type="EMBL" id="BMAW01021692">
    <property type="protein sequence ID" value="GFT74253.1"/>
    <property type="molecule type" value="Genomic_DNA"/>
</dbReference>
<dbReference type="Gene3D" id="1.10.10.60">
    <property type="entry name" value="Homeodomain-like"/>
    <property type="match status" value="2"/>
</dbReference>
<comment type="subcellular location">
    <subcellularLocation>
        <location evidence="1">Nucleus</location>
    </subcellularLocation>
</comment>
<evidence type="ECO:0000313" key="4">
    <source>
        <dbReference type="EMBL" id="GFT74253.1"/>
    </source>
</evidence>
<accession>A0A8X6U2Q0</accession>
<feature type="domain" description="HTH CENPB-type" evidence="3">
    <location>
        <begin position="55"/>
        <end position="139"/>
    </location>
</feature>
<dbReference type="InterPro" id="IPR006600">
    <property type="entry name" value="HTH_CenpB_DNA-bd_dom"/>
</dbReference>
<name>A0A8X6U2Q0_NEPPI</name>
<keyword evidence="2" id="KW-0238">DNA-binding</keyword>
<dbReference type="Pfam" id="PF03184">
    <property type="entry name" value="DDE_1"/>
    <property type="match status" value="1"/>
</dbReference>
<keyword evidence="5" id="KW-1185">Reference proteome</keyword>
<dbReference type="InterPro" id="IPR004875">
    <property type="entry name" value="DDE_SF_endonuclease_dom"/>
</dbReference>
<evidence type="ECO:0000256" key="1">
    <source>
        <dbReference type="ARBA" id="ARBA00004123"/>
    </source>
</evidence>
<protein>
    <submittedName>
        <fullName evidence="4">Tigger transposable element-derived protein 1</fullName>
    </submittedName>
</protein>